<evidence type="ECO:0000256" key="3">
    <source>
        <dbReference type="ARBA" id="ARBA00023163"/>
    </source>
</evidence>
<dbReference type="InterPro" id="IPR018062">
    <property type="entry name" value="HTH_AraC-typ_CS"/>
</dbReference>
<proteinExistence type="predicted"/>
<evidence type="ECO:0000256" key="2">
    <source>
        <dbReference type="ARBA" id="ARBA00023125"/>
    </source>
</evidence>
<dbReference type="PANTHER" id="PTHR43280:SF28">
    <property type="entry name" value="HTH-TYPE TRANSCRIPTIONAL ACTIVATOR RHAS"/>
    <property type="match status" value="1"/>
</dbReference>
<dbReference type="PANTHER" id="PTHR43280">
    <property type="entry name" value="ARAC-FAMILY TRANSCRIPTIONAL REGULATOR"/>
    <property type="match status" value="1"/>
</dbReference>
<dbReference type="SMART" id="SM00342">
    <property type="entry name" value="HTH_ARAC"/>
    <property type="match status" value="1"/>
</dbReference>
<gene>
    <name evidence="5" type="primary">rhaR_5</name>
    <name evidence="5" type="ORF">PAECIP111802_00162</name>
</gene>
<dbReference type="EMBL" id="CAJVCE010000001">
    <property type="protein sequence ID" value="CAG7615378.1"/>
    <property type="molecule type" value="Genomic_DNA"/>
</dbReference>
<dbReference type="Pfam" id="PF02311">
    <property type="entry name" value="AraC_binding"/>
    <property type="match status" value="1"/>
</dbReference>
<evidence type="ECO:0000313" key="6">
    <source>
        <dbReference type="Proteomes" id="UP000730618"/>
    </source>
</evidence>
<organism evidence="5 6">
    <name type="scientific">Paenibacillus allorhizosphaerae</name>
    <dbReference type="NCBI Taxonomy" id="2849866"/>
    <lineage>
        <taxon>Bacteria</taxon>
        <taxon>Bacillati</taxon>
        <taxon>Bacillota</taxon>
        <taxon>Bacilli</taxon>
        <taxon>Bacillales</taxon>
        <taxon>Paenibacillaceae</taxon>
        <taxon>Paenibacillus</taxon>
    </lineage>
</organism>
<evidence type="ECO:0000256" key="1">
    <source>
        <dbReference type="ARBA" id="ARBA00023015"/>
    </source>
</evidence>
<evidence type="ECO:0000313" key="5">
    <source>
        <dbReference type="EMBL" id="CAG7615378.1"/>
    </source>
</evidence>
<dbReference type="Proteomes" id="UP000730618">
    <property type="component" value="Unassembled WGS sequence"/>
</dbReference>
<dbReference type="PROSITE" id="PS00041">
    <property type="entry name" value="HTH_ARAC_FAMILY_1"/>
    <property type="match status" value="1"/>
</dbReference>
<comment type="caution">
    <text evidence="5">The sequence shown here is derived from an EMBL/GenBank/DDBJ whole genome shotgun (WGS) entry which is preliminary data.</text>
</comment>
<reference evidence="5 6" key="1">
    <citation type="submission" date="2021-06" db="EMBL/GenBank/DDBJ databases">
        <authorList>
            <person name="Criscuolo A."/>
        </authorList>
    </citation>
    <scope>NUCLEOTIDE SEQUENCE [LARGE SCALE GENOMIC DNA]</scope>
    <source>
        <strain evidence="6">CIP 111802</strain>
    </source>
</reference>
<dbReference type="InterPro" id="IPR018060">
    <property type="entry name" value="HTH_AraC"/>
</dbReference>
<dbReference type="RefSeq" id="WP_218096552.1">
    <property type="nucleotide sequence ID" value="NZ_CAJVCE010000001.1"/>
</dbReference>
<keyword evidence="1" id="KW-0805">Transcription regulation</keyword>
<protein>
    <submittedName>
        <fullName evidence="5">HTH-type transcriptional activator RhaR</fullName>
    </submittedName>
</protein>
<dbReference type="PROSITE" id="PS01124">
    <property type="entry name" value="HTH_ARAC_FAMILY_2"/>
    <property type="match status" value="1"/>
</dbReference>
<evidence type="ECO:0000259" key="4">
    <source>
        <dbReference type="PROSITE" id="PS01124"/>
    </source>
</evidence>
<keyword evidence="2" id="KW-0238">DNA-binding</keyword>
<keyword evidence="6" id="KW-1185">Reference proteome</keyword>
<dbReference type="InterPro" id="IPR003313">
    <property type="entry name" value="AraC-bd"/>
</dbReference>
<keyword evidence="3" id="KW-0804">Transcription</keyword>
<accession>A0ABM8VA39</accession>
<dbReference type="Pfam" id="PF12833">
    <property type="entry name" value="HTH_18"/>
    <property type="match status" value="1"/>
</dbReference>
<sequence>MVPTIAACQKSSLYLNEHVTSLQGPPASFFIHYWGGKPRHRGNMPHAHSFFEICYVAEGVGTYVHNGITYPLRQGTLYCSKPNSSHHIESEDGMLLLFVAFDLIQEAADPQVVQTFERLKRFHHMFIADAEQSAAVLTWKALIAYCSGEAIDYPMAAEKLAHSLLLTSLSMFSRYSESFTAEHATEPVYSGALKEAKDYIMNHLSNKLTLKELAQEIHLSERQLSRLLSEQLGLTFPSWVRNERIKRAAYLLVYTDINIEDISSEVGFETVHYFSKVFADLMNITPAKFRKSVRSNELDFALLHRYLQAAVNRSLS</sequence>
<feature type="domain" description="HTH araC/xylS-type" evidence="4">
    <location>
        <begin position="194"/>
        <end position="292"/>
    </location>
</feature>
<name>A0ABM8VA39_9BACL</name>